<gene>
    <name evidence="6" type="ORF">RSOLAG22IIIB_11781</name>
</gene>
<proteinExistence type="inferred from homology"/>
<protein>
    <submittedName>
        <fullName evidence="6">Protein TIC 214</fullName>
    </submittedName>
</protein>
<comment type="similarity">
    <text evidence="1">Belongs to the peptidase C14B family.</text>
</comment>
<organism evidence="6 7">
    <name type="scientific">Rhizoctonia solani</name>
    <dbReference type="NCBI Taxonomy" id="456999"/>
    <lineage>
        <taxon>Eukaryota</taxon>
        <taxon>Fungi</taxon>
        <taxon>Dikarya</taxon>
        <taxon>Basidiomycota</taxon>
        <taxon>Agaricomycotina</taxon>
        <taxon>Agaricomycetes</taxon>
        <taxon>Cantharellales</taxon>
        <taxon>Ceratobasidiaceae</taxon>
        <taxon>Rhizoctonia</taxon>
    </lineage>
</organism>
<reference evidence="6 7" key="1">
    <citation type="submission" date="2015-07" db="EMBL/GenBank/DDBJ databases">
        <authorList>
            <person name="Noorani M."/>
        </authorList>
    </citation>
    <scope>NUCLEOTIDE SEQUENCE [LARGE SCALE GENOMIC DNA]</scope>
    <source>
        <strain evidence="6">BBA 69670</strain>
    </source>
</reference>
<evidence type="ECO:0000256" key="4">
    <source>
        <dbReference type="SAM" id="MobiDB-lite"/>
    </source>
</evidence>
<keyword evidence="2" id="KW-0053">Apoptosis</keyword>
<accession>A0A0K6GAX1</accession>
<keyword evidence="3" id="KW-0645">Protease</keyword>
<feature type="region of interest" description="Disordered" evidence="4">
    <location>
        <begin position="168"/>
        <end position="190"/>
    </location>
</feature>
<dbReference type="InterPro" id="IPR011600">
    <property type="entry name" value="Pept_C14_caspase"/>
</dbReference>
<dbReference type="GO" id="GO:0005737">
    <property type="term" value="C:cytoplasm"/>
    <property type="evidence" value="ECO:0007669"/>
    <property type="project" value="TreeGrafter"/>
</dbReference>
<evidence type="ECO:0000256" key="1">
    <source>
        <dbReference type="ARBA" id="ARBA00009005"/>
    </source>
</evidence>
<dbReference type="GO" id="GO:0006915">
    <property type="term" value="P:apoptotic process"/>
    <property type="evidence" value="ECO:0007669"/>
    <property type="project" value="UniProtKB-KW"/>
</dbReference>
<evidence type="ECO:0000256" key="3">
    <source>
        <dbReference type="ARBA" id="ARBA00022807"/>
    </source>
</evidence>
<dbReference type="PANTHER" id="PTHR48104">
    <property type="entry name" value="METACASPASE-4"/>
    <property type="match status" value="1"/>
</dbReference>
<evidence type="ECO:0000256" key="2">
    <source>
        <dbReference type="ARBA" id="ARBA00022703"/>
    </source>
</evidence>
<dbReference type="PANTHER" id="PTHR48104:SF30">
    <property type="entry name" value="METACASPASE-1"/>
    <property type="match status" value="1"/>
</dbReference>
<dbReference type="EMBL" id="CYGV01001558">
    <property type="protein sequence ID" value="CUA75504.1"/>
    <property type="molecule type" value="Genomic_DNA"/>
</dbReference>
<evidence type="ECO:0000313" key="7">
    <source>
        <dbReference type="Proteomes" id="UP000044841"/>
    </source>
</evidence>
<dbReference type="AlphaFoldDB" id="A0A0K6GAX1"/>
<dbReference type="InterPro" id="IPR029030">
    <property type="entry name" value="Caspase-like_dom_sf"/>
</dbReference>
<evidence type="ECO:0000259" key="5">
    <source>
        <dbReference type="Pfam" id="PF00656"/>
    </source>
</evidence>
<dbReference type="Gene3D" id="3.40.50.1460">
    <property type="match status" value="1"/>
</dbReference>
<dbReference type="GO" id="GO:0004197">
    <property type="term" value="F:cysteine-type endopeptidase activity"/>
    <property type="evidence" value="ECO:0007669"/>
    <property type="project" value="InterPro"/>
</dbReference>
<dbReference type="Proteomes" id="UP000044841">
    <property type="component" value="Unassembled WGS sequence"/>
</dbReference>
<keyword evidence="3" id="KW-0378">Hydrolase</keyword>
<evidence type="ECO:0000313" key="6">
    <source>
        <dbReference type="EMBL" id="CUA75504.1"/>
    </source>
</evidence>
<dbReference type="GO" id="GO:0006508">
    <property type="term" value="P:proteolysis"/>
    <property type="evidence" value="ECO:0007669"/>
    <property type="project" value="InterPro"/>
</dbReference>
<dbReference type="InterPro" id="IPR050452">
    <property type="entry name" value="Metacaspase"/>
</dbReference>
<keyword evidence="7" id="KW-1185">Reference proteome</keyword>
<name>A0A0K6GAX1_9AGAM</name>
<dbReference type="Pfam" id="PF00656">
    <property type="entry name" value="Peptidase_C14"/>
    <property type="match status" value="1"/>
</dbReference>
<dbReference type="SUPFAM" id="SSF52129">
    <property type="entry name" value="Caspase-like"/>
    <property type="match status" value="1"/>
</dbReference>
<feature type="domain" description="Peptidase C14 caspase" evidence="5">
    <location>
        <begin position="17"/>
        <end position="295"/>
    </location>
</feature>
<keyword evidence="3" id="KW-0788">Thiol protease</keyword>
<sequence>MSSEKQNQPVVPRIHGLIIAVNRYKRSDVHPDLKGCVGDAQSMFKYFTDLGVPENRLLCLYDEHATRDAILSAFLNHLINNPDIKPFDPIVVYFAGYGDWMPAPKSWQNTDGVVGLLLPHDATTIDEKQCYKHGIPDPTFAFLLYKLSQEKGNNITIILDSCRSAGSSTHGGVRSRSSHDPNAPPIPDNLDLELRKSLSVDYPTKAEHEFTSKHSSTSFMPPSLETHILLAAYQSEERTQQITSKDPNMGDIMERKASGVFTTALLEELRKCDLTTTSYVSLIRSLLSAQSGASQSVRSQTFRGGRNQDRLLFSVQNSILKRGMGVVETSEKGVYRVNIGSIQGVVPGTEFGVFYPTDPWPYASGQTDSTSTPRMILTATDVGPTISQLRDLRSNGPPEIPMNAYVTILRYNDRSNWVRIWVDESVRRDEFWQDVFTSLDSLPILWVTLRENHDLELFLSNGDIEFRGAQFSGQFGSPHILKRTIQRGRLLKILTSIICFHFYLKDHNKQAPVRDKLGIMLRELEEEENSQSGPVYEAKGQDLFGDSVPVGTVATIYADPSRVFGLELTNNSTDDLFPYVLYYDFEDYSVGSLYEPSRSKAPLRAGKSLTIGYGYSSSQPFQVDFTNPKSEKEYGAFVLLVSNKWVGLPYLRRFSPLAVDAFEGERSTHHSMFRPGDWDGPVWDRLVVRVETVRRT</sequence>